<feature type="transmembrane region" description="Helical" evidence="16">
    <location>
        <begin position="161"/>
        <end position="178"/>
    </location>
</feature>
<reference evidence="17" key="2">
    <citation type="submission" date="2024-05" db="EMBL/GenBank/DDBJ databases">
        <title>Rhodohalobacter halophilus gen. nov., sp. nov., a moderately halophilic member of the family Balneolaceae.</title>
        <authorList>
            <person name="Xia J."/>
        </authorList>
    </citation>
    <scope>NUCLEOTIDE SEQUENCE</scope>
    <source>
        <strain evidence="17">WB101</strain>
    </source>
</reference>
<evidence type="ECO:0000256" key="9">
    <source>
        <dbReference type="ARBA" id="ARBA00032370"/>
    </source>
</evidence>
<evidence type="ECO:0000256" key="10">
    <source>
        <dbReference type="ARBA" id="ARBA00033270"/>
    </source>
</evidence>
<organism evidence="17 18">
    <name type="scientific">Rhodohalobacter sulfatireducens</name>
    <dbReference type="NCBI Taxonomy" id="2911366"/>
    <lineage>
        <taxon>Bacteria</taxon>
        <taxon>Pseudomonadati</taxon>
        <taxon>Balneolota</taxon>
        <taxon>Balneolia</taxon>
        <taxon>Balneolales</taxon>
        <taxon>Balneolaceae</taxon>
        <taxon>Rhodohalobacter</taxon>
    </lineage>
</organism>
<evidence type="ECO:0000256" key="6">
    <source>
        <dbReference type="ARBA" id="ARBA00022984"/>
    </source>
</evidence>
<feature type="transmembrane region" description="Helical" evidence="16">
    <location>
        <begin position="31"/>
        <end position="55"/>
    </location>
</feature>
<evidence type="ECO:0000256" key="2">
    <source>
        <dbReference type="ARBA" id="ARBA00022676"/>
    </source>
</evidence>
<evidence type="ECO:0000256" key="7">
    <source>
        <dbReference type="ARBA" id="ARBA00022989"/>
    </source>
</evidence>
<feature type="transmembrane region" description="Helical" evidence="16">
    <location>
        <begin position="286"/>
        <end position="312"/>
    </location>
</feature>
<dbReference type="PANTHER" id="PTHR30474:SF2">
    <property type="entry name" value="PEPTIDOGLYCAN GLYCOSYLTRANSFERASE FTSW-RELATED"/>
    <property type="match status" value="1"/>
</dbReference>
<feature type="transmembrane region" description="Helical" evidence="16">
    <location>
        <begin position="61"/>
        <end position="82"/>
    </location>
</feature>
<reference evidence="17" key="1">
    <citation type="submission" date="2022-01" db="EMBL/GenBank/DDBJ databases">
        <authorList>
            <person name="Wang Y."/>
        </authorList>
    </citation>
    <scope>NUCLEOTIDE SEQUENCE</scope>
    <source>
        <strain evidence="17">WB101</strain>
    </source>
</reference>
<comment type="catalytic activity">
    <reaction evidence="15">
        <text>[GlcNAc-(1-&gt;4)-Mur2Ac(oyl-L-Ala-gamma-D-Glu-L-Lys-D-Ala-D-Ala)](n)-di-trans,octa-cis-undecaprenyl diphosphate + beta-D-GlcNAc-(1-&gt;4)-Mur2Ac(oyl-L-Ala-gamma-D-Glu-L-Lys-D-Ala-D-Ala)-di-trans,octa-cis-undecaprenyl diphosphate = [GlcNAc-(1-&gt;4)-Mur2Ac(oyl-L-Ala-gamma-D-Glu-L-Lys-D-Ala-D-Ala)](n+1)-di-trans,octa-cis-undecaprenyl diphosphate + di-trans,octa-cis-undecaprenyl diphosphate + H(+)</text>
        <dbReference type="Rhea" id="RHEA:23708"/>
        <dbReference type="Rhea" id="RHEA-COMP:9602"/>
        <dbReference type="Rhea" id="RHEA-COMP:9603"/>
        <dbReference type="ChEBI" id="CHEBI:15378"/>
        <dbReference type="ChEBI" id="CHEBI:58405"/>
        <dbReference type="ChEBI" id="CHEBI:60033"/>
        <dbReference type="ChEBI" id="CHEBI:78435"/>
        <dbReference type="EC" id="2.4.99.28"/>
    </reaction>
</comment>
<evidence type="ECO:0000256" key="8">
    <source>
        <dbReference type="ARBA" id="ARBA00023136"/>
    </source>
</evidence>
<keyword evidence="5" id="KW-0133">Cell shape</keyword>
<feature type="transmembrane region" description="Helical" evidence="16">
    <location>
        <begin position="132"/>
        <end position="149"/>
    </location>
</feature>
<keyword evidence="7 16" id="KW-1133">Transmembrane helix</keyword>
<feature type="transmembrane region" description="Helical" evidence="16">
    <location>
        <begin position="184"/>
        <end position="202"/>
    </location>
</feature>
<comment type="subcellular location">
    <subcellularLocation>
        <location evidence="1">Membrane</location>
        <topology evidence="1">Multi-pass membrane protein</topology>
    </subcellularLocation>
</comment>
<keyword evidence="2" id="KW-0328">Glycosyltransferase</keyword>
<feature type="transmembrane region" description="Helical" evidence="16">
    <location>
        <begin position="324"/>
        <end position="344"/>
    </location>
</feature>
<evidence type="ECO:0000256" key="4">
    <source>
        <dbReference type="ARBA" id="ARBA00022692"/>
    </source>
</evidence>
<keyword evidence="18" id="KW-1185">Reference proteome</keyword>
<feature type="transmembrane region" description="Helical" evidence="16">
    <location>
        <begin position="207"/>
        <end position="224"/>
    </location>
</feature>
<evidence type="ECO:0000313" key="17">
    <source>
        <dbReference type="EMBL" id="MCG2590360.1"/>
    </source>
</evidence>
<feature type="transmembrane region" description="Helical" evidence="16">
    <location>
        <begin position="364"/>
        <end position="383"/>
    </location>
</feature>
<dbReference type="InterPro" id="IPR001182">
    <property type="entry name" value="FtsW/RodA"/>
</dbReference>
<dbReference type="EMBL" id="JAKLWS010000031">
    <property type="protein sequence ID" value="MCG2590360.1"/>
    <property type="molecule type" value="Genomic_DNA"/>
</dbReference>
<protein>
    <recommendedName>
        <fullName evidence="12">Probable peptidoglycan glycosyltransferase FtsW</fullName>
        <ecNumber evidence="14">2.4.99.28</ecNumber>
    </recommendedName>
    <alternativeName>
        <fullName evidence="13">Cell division protein FtsW</fullName>
    </alternativeName>
    <alternativeName>
        <fullName evidence="10">Cell wall polymerase</fullName>
    </alternativeName>
    <alternativeName>
        <fullName evidence="9">Peptidoglycan polymerase</fullName>
    </alternativeName>
</protein>
<proteinExistence type="inferred from homology"/>
<accession>A0ABS9KHP7</accession>
<keyword evidence="4 16" id="KW-0812">Transmembrane</keyword>
<dbReference type="InterPro" id="IPR018365">
    <property type="entry name" value="Cell_cycle_FtsW-rel_CS"/>
</dbReference>
<comment type="similarity">
    <text evidence="11">Belongs to the SEDS family. FtsW subfamily.</text>
</comment>
<keyword evidence="6" id="KW-0573">Peptidoglycan synthesis</keyword>
<evidence type="ECO:0000256" key="16">
    <source>
        <dbReference type="SAM" id="Phobius"/>
    </source>
</evidence>
<evidence type="ECO:0000313" key="18">
    <source>
        <dbReference type="Proteomes" id="UP001165366"/>
    </source>
</evidence>
<dbReference type="PANTHER" id="PTHR30474">
    <property type="entry name" value="CELL CYCLE PROTEIN"/>
    <property type="match status" value="1"/>
</dbReference>
<evidence type="ECO:0000256" key="13">
    <source>
        <dbReference type="ARBA" id="ARBA00041418"/>
    </source>
</evidence>
<comment type="caution">
    <text evidence="17">The sequence shown here is derived from an EMBL/GenBank/DDBJ whole genome shotgun (WGS) entry which is preliminary data.</text>
</comment>
<evidence type="ECO:0000256" key="14">
    <source>
        <dbReference type="ARBA" id="ARBA00044770"/>
    </source>
</evidence>
<sequence>MYYTTPNSKVGSIFGTTKDELDAPDRSSDQVLLVTIIGLMIFGCLAVYSSIAFFAQSHGTTAVSLVSGHAIKLLIAFFVMIFISKINYRVLARFSRFAMLLSWGLLIVMHLYGDVSWGAQRSLSIGSVSFQPTSFAAIALILHVAVLLYEKQEYIKDFKRAFLPIMFWVGVTFVLIGTEDLSSAAVLMGICILMMFVGRISIPQLSGLVLIGLIGVAGFISTSTERQSRIDQYVAQITEINDQNFESAEGYQAQQAHIAIAQGQLFGVGIGKSTQRDFLPAPYNDFIFAIIAEEYGIVGAISVIFAYLLILYRGIAVIARQAPDVLGTLIAFGCTLLISLYAFVNAGVATGLLPVTGLPMPFVSYGGSSMVFAGAMSGMLLNISRHIANIKTRFYNG</sequence>
<evidence type="ECO:0000256" key="12">
    <source>
        <dbReference type="ARBA" id="ARBA00041185"/>
    </source>
</evidence>
<dbReference type="RefSeq" id="WP_237855744.1">
    <property type="nucleotide sequence ID" value="NZ_JAKLWS010000031.1"/>
</dbReference>
<evidence type="ECO:0000256" key="5">
    <source>
        <dbReference type="ARBA" id="ARBA00022960"/>
    </source>
</evidence>
<gene>
    <name evidence="17" type="ORF">L6773_17420</name>
</gene>
<evidence type="ECO:0000256" key="3">
    <source>
        <dbReference type="ARBA" id="ARBA00022679"/>
    </source>
</evidence>
<name>A0ABS9KHP7_9BACT</name>
<feature type="transmembrane region" description="Helical" evidence="16">
    <location>
        <begin position="94"/>
        <end position="112"/>
    </location>
</feature>
<keyword evidence="8 16" id="KW-0472">Membrane</keyword>
<dbReference type="Pfam" id="PF01098">
    <property type="entry name" value="FTSW_RODA_SPOVE"/>
    <property type="match status" value="1"/>
</dbReference>
<keyword evidence="3" id="KW-0808">Transferase</keyword>
<evidence type="ECO:0000256" key="15">
    <source>
        <dbReference type="ARBA" id="ARBA00049902"/>
    </source>
</evidence>
<dbReference type="Proteomes" id="UP001165366">
    <property type="component" value="Unassembled WGS sequence"/>
</dbReference>
<dbReference type="PROSITE" id="PS00428">
    <property type="entry name" value="FTSW_RODA_SPOVE"/>
    <property type="match status" value="1"/>
</dbReference>
<evidence type="ECO:0000256" key="11">
    <source>
        <dbReference type="ARBA" id="ARBA00038053"/>
    </source>
</evidence>
<dbReference type="EC" id="2.4.99.28" evidence="14"/>
<evidence type="ECO:0000256" key="1">
    <source>
        <dbReference type="ARBA" id="ARBA00004141"/>
    </source>
</evidence>